<accession>A0A554LRP7</accession>
<evidence type="ECO:0000313" key="1">
    <source>
        <dbReference type="EMBL" id="TSC95547.1"/>
    </source>
</evidence>
<dbReference type="AlphaFoldDB" id="A0A554LRP7"/>
<comment type="caution">
    <text evidence="1">The sequence shown here is derived from an EMBL/GenBank/DDBJ whole genome shotgun (WGS) entry which is preliminary data.</text>
</comment>
<dbReference type="Proteomes" id="UP000318711">
    <property type="component" value="Unassembled WGS sequence"/>
</dbReference>
<protein>
    <submittedName>
        <fullName evidence="1">Uncharacterized protein</fullName>
    </submittedName>
</protein>
<sequence length="52" mass="5798">MIELSNGRKLEFVVASGALGYGGHGYYRNQCFLSEYCLSDFSQGDYRLLPDG</sequence>
<name>A0A554LRP7_9BACT</name>
<reference evidence="1 2" key="1">
    <citation type="submission" date="2017-07" db="EMBL/GenBank/DDBJ databases">
        <title>Mechanisms for carbon and nitrogen cycling indicate functional differentiation within the Candidate Phyla Radiation.</title>
        <authorList>
            <person name="Danczak R.E."/>
            <person name="Johnston M.D."/>
            <person name="Kenah C."/>
            <person name="Slattery M."/>
            <person name="Wrighton K.C."/>
            <person name="Wilkins M.J."/>
        </authorList>
    </citation>
    <scope>NUCLEOTIDE SEQUENCE [LARGE SCALE GENOMIC DNA]</scope>
    <source>
        <strain evidence="1">Licking1014_2</strain>
    </source>
</reference>
<dbReference type="EMBL" id="VMGL01000063">
    <property type="protein sequence ID" value="TSC95547.1"/>
    <property type="molecule type" value="Genomic_DNA"/>
</dbReference>
<gene>
    <name evidence="1" type="ORF">CEN88_458</name>
</gene>
<organism evidence="1 2">
    <name type="scientific">Candidatus Berkelbacteria bacterium Licking1014_2</name>
    <dbReference type="NCBI Taxonomy" id="2017146"/>
    <lineage>
        <taxon>Bacteria</taxon>
        <taxon>Candidatus Berkelbacteria</taxon>
    </lineage>
</organism>
<evidence type="ECO:0000313" key="2">
    <source>
        <dbReference type="Proteomes" id="UP000318711"/>
    </source>
</evidence>
<proteinExistence type="predicted"/>